<dbReference type="InterPro" id="IPR029240">
    <property type="entry name" value="MMS19_N"/>
</dbReference>
<dbReference type="PANTHER" id="PTHR12891:SF0">
    <property type="entry name" value="MMS19 NUCLEOTIDE EXCISION REPAIR PROTEIN HOMOLOG"/>
    <property type="match status" value="1"/>
</dbReference>
<keyword evidence="4" id="KW-1185">Reference proteome</keyword>
<dbReference type="EMBL" id="JAKNSF020000054">
    <property type="protein sequence ID" value="KAK7724748.1"/>
    <property type="molecule type" value="Genomic_DNA"/>
</dbReference>
<organism evidence="3 4">
    <name type="scientific">Diaporthe eres</name>
    <name type="common">Phomopsis oblonga</name>
    <dbReference type="NCBI Taxonomy" id="83184"/>
    <lineage>
        <taxon>Eukaryota</taxon>
        <taxon>Fungi</taxon>
        <taxon>Dikarya</taxon>
        <taxon>Ascomycota</taxon>
        <taxon>Pezizomycotina</taxon>
        <taxon>Sordariomycetes</taxon>
        <taxon>Sordariomycetidae</taxon>
        <taxon>Diaporthales</taxon>
        <taxon>Diaporthaceae</taxon>
        <taxon>Diaporthe</taxon>
        <taxon>Diaporthe eres species complex</taxon>
    </lineage>
</organism>
<sequence>MSTYLEELAVRFVERDGLSLEDQQKIAADAADYVLDPAKHGYPQDQTVLTLVKSIHRWISSGDGEQPSDFAERNREKNARGLKYLAMTLTTLPKEFLQSTHIKMLSSFFSSIFQQQDPAGLAAATDALLVLITMSNFPPSSADDILASLGKMDPDNYTKQLAKTRLQVIQITRTLLLNDKSARVLQKRYEGGAFLLPILALAKRERDPVNLLEWFQTLETVLKKNTISPEVSLAAFESISPFFPISIRKSTVGGPEVTEDELKEALRACFAANGLLAEHTFSFLLEKLDDGGSLTASAKLDILRTIKTCVVGYEPVDTSLVPYITKMWSSLKYEVRNGEVPEAIQETLSIFECLTSRLARTNNAEPALTEFLSQTWKDTAEDLENPTYTEQAGSILISIAGGSVLAFCRTNPRLLDAVRQNIGQPKSPAHTKNLLVLLNNLVRTHRQLAAKVNEWSEHDKRAFNADAFEIPVAVIEDIYFKLFRENTVDNPSRDQAEIAKEAISGLSLAVDVQRLRADFTTTAAYEQDTLKEICTALSYRATNSFNVSPTASAELYNIDVSAVAALKTVVKVFPEGYARVLSNLVSEVEKRTWKGTASDRTFDDLHNVCQRVAYIGCADIPTSETPIINFASFAGTMLNILSVLFNAEANIKFCAVAADALATGMAYFIKAIEDKGLKQTGAVTADWKVSDLEPMLHDEIPDFPKLRYKQVNLYDPIPSTKTIKAAKHSVITSFQLVGVYAVSELYRHAATVSTSADSNIPLLRLSDALRSADNIDGDNPRASDNLAAYLGELGRAACLVLRELNSVAQVTLDLDNIIAGCFNDGLRWQSNTTPLASFSDLELYALSGGIAQAMRSETVTMLMDFNLQNLLTGNLDLPTQTSPRVEAIQDYIAFLLANKFNPRAGGPRQTEVQAIWTTVLERIEQGLKQPEFLELKEVCRFAAILAGAFARRDLPAGTLSSTISHAAAKAGTEMGPYVARILSQLFSASKKGLLDPANHTIQKPLYLQWTYQRCVQPVLSLAYPLSREDASVVYSIYVLHAVKSLALGHYADDAPTVVRIVLAAMQKATNSYDVEAACGIALQILAGEPALFRSHVASLVKAAKSVYGRALPVPAVYDRALTAQDDKEWPVDMEEYAQGGRFKYAGDREKIRRMALRTLEVLPSQLDENDLRAYADEVRVHLSVALGDRVRDVRRGAEAAQSAWSKIST</sequence>
<proteinExistence type="inferred from homology"/>
<name>A0ABR1P2A3_DIAER</name>
<evidence type="ECO:0000313" key="3">
    <source>
        <dbReference type="EMBL" id="KAK7724748.1"/>
    </source>
</evidence>
<protein>
    <recommendedName>
        <fullName evidence="1">MMS19 nucleotide excision repair protein</fullName>
    </recommendedName>
</protein>
<accession>A0ABR1P2A3</accession>
<gene>
    <name evidence="3" type="ORF">SLS63_008442</name>
</gene>
<keyword evidence="1" id="KW-0234">DNA repair</keyword>
<evidence type="ECO:0000313" key="4">
    <source>
        <dbReference type="Proteomes" id="UP001430848"/>
    </source>
</evidence>
<keyword evidence="1" id="KW-0539">Nucleus</keyword>
<comment type="caution">
    <text evidence="3">The sequence shown here is derived from an EMBL/GenBank/DDBJ whole genome shotgun (WGS) entry which is preliminary data.</text>
</comment>
<evidence type="ECO:0000259" key="2">
    <source>
        <dbReference type="Pfam" id="PF14500"/>
    </source>
</evidence>
<reference evidence="3 4" key="1">
    <citation type="submission" date="2024-02" db="EMBL/GenBank/DDBJ databases">
        <title>De novo assembly and annotation of 12 fungi associated with fruit tree decline syndrome in Ontario, Canada.</title>
        <authorList>
            <person name="Sulman M."/>
            <person name="Ellouze W."/>
            <person name="Ilyukhin E."/>
        </authorList>
    </citation>
    <scope>NUCLEOTIDE SEQUENCE [LARGE SCALE GENOMIC DNA]</scope>
    <source>
        <strain evidence="3 4">M169</strain>
    </source>
</reference>
<dbReference type="Pfam" id="PF14500">
    <property type="entry name" value="MMS19_N"/>
    <property type="match status" value="1"/>
</dbReference>
<keyword evidence="1" id="KW-0227">DNA damage</keyword>
<dbReference type="Proteomes" id="UP001430848">
    <property type="component" value="Unassembled WGS sequence"/>
</dbReference>
<comment type="subcellular location">
    <subcellularLocation>
        <location evidence="1">Nucleus</location>
    </subcellularLocation>
</comment>
<dbReference type="PANTHER" id="PTHR12891">
    <property type="entry name" value="DNA REPAIR/TRANSCRIPTION PROTEIN MET18/MMS19"/>
    <property type="match status" value="1"/>
</dbReference>
<comment type="function">
    <text evidence="1">Key component of the cytosolic iron-sulfur protein assembly (CIA) complex, a multiprotein complex that mediates the incorporation of iron-sulfur cluster into apoproteins specifically involved in DNA metabolism and genomic integrity. In the CIA complex, MMS19 acts as an adapter between early-acting CIA components and a subset of cellular target iron-sulfur proteins.</text>
</comment>
<evidence type="ECO:0000256" key="1">
    <source>
        <dbReference type="RuleBase" id="RU367072"/>
    </source>
</evidence>
<comment type="similarity">
    <text evidence="1">Belongs to the MET18/MMS19 family.</text>
</comment>
<dbReference type="InterPro" id="IPR016024">
    <property type="entry name" value="ARM-type_fold"/>
</dbReference>
<dbReference type="InterPro" id="IPR039920">
    <property type="entry name" value="MMS19"/>
</dbReference>
<dbReference type="SUPFAM" id="SSF48371">
    <property type="entry name" value="ARM repeat"/>
    <property type="match status" value="1"/>
</dbReference>
<feature type="domain" description="MMS19 N-terminal" evidence="2">
    <location>
        <begin position="73"/>
        <end position="335"/>
    </location>
</feature>